<dbReference type="SMR" id="A2DCV2"/>
<evidence type="ECO:0000313" key="2">
    <source>
        <dbReference type="Proteomes" id="UP000001542"/>
    </source>
</evidence>
<dbReference type="AlphaFoldDB" id="A2DCV2"/>
<accession>A2DCV2</accession>
<reference evidence="1" key="1">
    <citation type="submission" date="2006-10" db="EMBL/GenBank/DDBJ databases">
        <authorList>
            <person name="Amadeo P."/>
            <person name="Zhao Q."/>
            <person name="Wortman J."/>
            <person name="Fraser-Liggett C."/>
            <person name="Carlton J."/>
        </authorList>
    </citation>
    <scope>NUCLEOTIDE SEQUENCE</scope>
    <source>
        <strain evidence="1">G3</strain>
    </source>
</reference>
<dbReference type="InParanoid" id="A2DCV2"/>
<dbReference type="RefSeq" id="XP_001582712.1">
    <property type="nucleotide sequence ID" value="XM_001582662.1"/>
</dbReference>
<dbReference type="VEuPathDB" id="TrichDB:TVAGG3_0606760"/>
<organism evidence="1 2">
    <name type="scientific">Trichomonas vaginalis (strain ATCC PRA-98 / G3)</name>
    <dbReference type="NCBI Taxonomy" id="412133"/>
    <lineage>
        <taxon>Eukaryota</taxon>
        <taxon>Metamonada</taxon>
        <taxon>Parabasalia</taxon>
        <taxon>Trichomonadida</taxon>
        <taxon>Trichomonadidae</taxon>
        <taxon>Trichomonas</taxon>
    </lineage>
</organism>
<proteinExistence type="predicted"/>
<protein>
    <submittedName>
        <fullName evidence="1">Uncharacterized protein</fullName>
    </submittedName>
</protein>
<reference evidence="1" key="2">
    <citation type="journal article" date="2007" name="Science">
        <title>Draft genome sequence of the sexually transmitted pathogen Trichomonas vaginalis.</title>
        <authorList>
            <person name="Carlton J.M."/>
            <person name="Hirt R.P."/>
            <person name="Silva J.C."/>
            <person name="Delcher A.L."/>
            <person name="Schatz M."/>
            <person name="Zhao Q."/>
            <person name="Wortman J.R."/>
            <person name="Bidwell S.L."/>
            <person name="Alsmark U.C.M."/>
            <person name="Besteiro S."/>
            <person name="Sicheritz-Ponten T."/>
            <person name="Noel C.J."/>
            <person name="Dacks J.B."/>
            <person name="Foster P.G."/>
            <person name="Simillion C."/>
            <person name="Van de Peer Y."/>
            <person name="Miranda-Saavedra D."/>
            <person name="Barton G.J."/>
            <person name="Westrop G.D."/>
            <person name="Mueller S."/>
            <person name="Dessi D."/>
            <person name="Fiori P.L."/>
            <person name="Ren Q."/>
            <person name="Paulsen I."/>
            <person name="Zhang H."/>
            <person name="Bastida-Corcuera F.D."/>
            <person name="Simoes-Barbosa A."/>
            <person name="Brown M.T."/>
            <person name="Hayes R.D."/>
            <person name="Mukherjee M."/>
            <person name="Okumura C.Y."/>
            <person name="Schneider R."/>
            <person name="Smith A.J."/>
            <person name="Vanacova S."/>
            <person name="Villalvazo M."/>
            <person name="Haas B.J."/>
            <person name="Pertea M."/>
            <person name="Feldblyum T.V."/>
            <person name="Utterback T.R."/>
            <person name="Shu C.L."/>
            <person name="Osoegawa K."/>
            <person name="de Jong P.J."/>
            <person name="Hrdy I."/>
            <person name="Horvathova L."/>
            <person name="Zubacova Z."/>
            <person name="Dolezal P."/>
            <person name="Malik S.B."/>
            <person name="Logsdon J.M. Jr."/>
            <person name="Henze K."/>
            <person name="Gupta A."/>
            <person name="Wang C.C."/>
            <person name="Dunne R.L."/>
            <person name="Upcroft J.A."/>
            <person name="Upcroft P."/>
            <person name="White O."/>
            <person name="Salzberg S.L."/>
            <person name="Tang P."/>
            <person name="Chiu C.-H."/>
            <person name="Lee Y.-S."/>
            <person name="Embley T.M."/>
            <person name="Coombs G.H."/>
            <person name="Mottram J.C."/>
            <person name="Tachezy J."/>
            <person name="Fraser-Liggett C.M."/>
            <person name="Johnson P.J."/>
        </authorList>
    </citation>
    <scope>NUCLEOTIDE SEQUENCE [LARGE SCALE GENOMIC DNA]</scope>
    <source>
        <strain evidence="1">G3</strain>
    </source>
</reference>
<dbReference type="KEGG" id="tva:5467278"/>
<name>A2DCV2_TRIV3</name>
<dbReference type="Proteomes" id="UP000001542">
    <property type="component" value="Unassembled WGS sequence"/>
</dbReference>
<dbReference type="EMBL" id="DS113188">
    <property type="protein sequence ID" value="EAY21726.1"/>
    <property type="molecule type" value="Genomic_DNA"/>
</dbReference>
<keyword evidence="2" id="KW-1185">Reference proteome</keyword>
<dbReference type="VEuPathDB" id="TrichDB:TVAG_237520"/>
<dbReference type="OrthoDB" id="10441091at2759"/>
<gene>
    <name evidence="1" type="ORF">TVAG_237520</name>
</gene>
<sequence length="296" mass="33518">MIVTILGFQNLMVQPWYIIPYKNDTIKRFLCKGWSCEASNYKPHQLDEFDDVINSYINGTYESNLERKLIQFISRGYYPAYCAAGLFAMTGLGNFTQNLTRSYIMLNKGAEYGLWSCFDTLTFHPFTENPFEFSKIAMKYGGVWSTIYYALENIKQNGDAMESLEILSHVETGATSGWWKKRRSGKAYANALSVIMNMTEGNVQESWETMLNLSRGSNLPAALWVADGYKTGEIGRVDPKEGVKNLIPYLSTGPWRIDVASIIESNETVNKTLLFDIASKIGNNYAQAISSFPQIY</sequence>
<evidence type="ECO:0000313" key="1">
    <source>
        <dbReference type="EMBL" id="EAY21726.1"/>
    </source>
</evidence>